<name>A0ABU8N7R6_9PSEU</name>
<keyword evidence="3" id="KW-1185">Reference proteome</keyword>
<evidence type="ECO:0000313" key="2">
    <source>
        <dbReference type="EMBL" id="MEJ2888438.1"/>
    </source>
</evidence>
<gene>
    <name evidence="2" type="ORF">WCD41_18405</name>
</gene>
<dbReference type="InterPro" id="IPR005561">
    <property type="entry name" value="ANTAR"/>
</dbReference>
<comment type="caution">
    <text evidence="2">The sequence shown here is derived from an EMBL/GenBank/DDBJ whole genome shotgun (WGS) entry which is preliminary data.</text>
</comment>
<dbReference type="Pfam" id="PF03861">
    <property type="entry name" value="ANTAR"/>
    <property type="match status" value="1"/>
</dbReference>
<protein>
    <submittedName>
        <fullName evidence="2">ANTAR domain-containing protein</fullName>
    </submittedName>
</protein>
<dbReference type="InterPro" id="IPR036388">
    <property type="entry name" value="WH-like_DNA-bd_sf"/>
</dbReference>
<proteinExistence type="predicted"/>
<dbReference type="RefSeq" id="WP_337715006.1">
    <property type="nucleotide sequence ID" value="NZ_JBBEGL010000005.1"/>
</dbReference>
<feature type="domain" description="ANTAR" evidence="1">
    <location>
        <begin position="14"/>
        <end position="55"/>
    </location>
</feature>
<organism evidence="2 3">
    <name type="scientific">Actinomycetospora aeridis</name>
    <dbReference type="NCBI Taxonomy" id="3129231"/>
    <lineage>
        <taxon>Bacteria</taxon>
        <taxon>Bacillati</taxon>
        <taxon>Actinomycetota</taxon>
        <taxon>Actinomycetes</taxon>
        <taxon>Pseudonocardiales</taxon>
        <taxon>Pseudonocardiaceae</taxon>
        <taxon>Actinomycetospora</taxon>
    </lineage>
</organism>
<reference evidence="2 3" key="1">
    <citation type="submission" date="2024-03" db="EMBL/GenBank/DDBJ databases">
        <title>Actinomycetospora sp. OC33-EN06, a novel actinomycete isolated from wild orchid (Aerides multiflora).</title>
        <authorList>
            <person name="Suriyachadkun C."/>
        </authorList>
    </citation>
    <scope>NUCLEOTIDE SEQUENCE [LARGE SCALE GENOMIC DNA]</scope>
    <source>
        <strain evidence="2 3">OC33-EN06</strain>
    </source>
</reference>
<evidence type="ECO:0000313" key="3">
    <source>
        <dbReference type="Proteomes" id="UP001370100"/>
    </source>
</evidence>
<dbReference type="Gene3D" id="1.10.10.10">
    <property type="entry name" value="Winged helix-like DNA-binding domain superfamily/Winged helix DNA-binding domain"/>
    <property type="match status" value="1"/>
</dbReference>
<sequence>MSDTADGRALPPHAITSATSILMERYDCSEDDATEVLVDWALRTGIGLTDVVAWLIKDATGAAPTV</sequence>
<dbReference type="Proteomes" id="UP001370100">
    <property type="component" value="Unassembled WGS sequence"/>
</dbReference>
<evidence type="ECO:0000259" key="1">
    <source>
        <dbReference type="Pfam" id="PF03861"/>
    </source>
</evidence>
<accession>A0ABU8N7R6</accession>
<dbReference type="EMBL" id="JBBEGL010000005">
    <property type="protein sequence ID" value="MEJ2888438.1"/>
    <property type="molecule type" value="Genomic_DNA"/>
</dbReference>